<proteinExistence type="predicted"/>
<reference evidence="2" key="1">
    <citation type="submission" date="2021-06" db="EMBL/GenBank/DDBJ databases">
        <authorList>
            <person name="Criscuolo A."/>
        </authorList>
    </citation>
    <scope>NUCLEOTIDE SEQUENCE</scope>
    <source>
        <strain evidence="2">CIP111600</strain>
    </source>
</reference>
<dbReference type="EMBL" id="CAJVAS010000062">
    <property type="protein sequence ID" value="CAG7651653.1"/>
    <property type="molecule type" value="Genomic_DNA"/>
</dbReference>
<name>A0A916KAI3_9BACL</name>
<dbReference type="RefSeq" id="WP_218096022.1">
    <property type="nucleotide sequence ID" value="NZ_CAJVAS010000062.1"/>
</dbReference>
<sequence length="222" mass="25680">MHTNLKQFIDQFEREAQQNGSYRSQLGRAELTFLKEVWGPAFQHNYDGLKAEYPFKDFKGGMRFADFVFVKNGMRLIIEIDGFTTHARDISSGEFDDHLMRQNDLILSGWLVLRFSARQVEKRPQQCQRQVMQAIGHVWSIDYGTLSAAAANVWLHRKKLIIQMANRRNGKIKPGEVAAEFGVCSSTAAEWMKRFTKEGSFTIPPYRQRATIYHLRETEPST</sequence>
<dbReference type="AlphaFoldDB" id="A0A916KAI3"/>
<keyword evidence="3" id="KW-1185">Reference proteome</keyword>
<comment type="caution">
    <text evidence="2">The sequence shown here is derived from an EMBL/GenBank/DDBJ whole genome shotgun (WGS) entry which is preliminary data.</text>
</comment>
<dbReference type="InterPro" id="IPR007569">
    <property type="entry name" value="DUF559"/>
</dbReference>
<evidence type="ECO:0000259" key="1">
    <source>
        <dbReference type="Pfam" id="PF04480"/>
    </source>
</evidence>
<evidence type="ECO:0000313" key="2">
    <source>
        <dbReference type="EMBL" id="CAG7651653.1"/>
    </source>
</evidence>
<feature type="domain" description="DUF559" evidence="1">
    <location>
        <begin position="64"/>
        <end position="135"/>
    </location>
</feature>
<dbReference type="Pfam" id="PF04480">
    <property type="entry name" value="DUF559"/>
    <property type="match status" value="1"/>
</dbReference>
<accession>A0A916KAI3</accession>
<dbReference type="Proteomes" id="UP000693672">
    <property type="component" value="Unassembled WGS sequence"/>
</dbReference>
<protein>
    <recommendedName>
        <fullName evidence="1">DUF559 domain-containing protein</fullName>
    </recommendedName>
</protein>
<gene>
    <name evidence="2" type="ORF">PAESOLCIP111_06361</name>
</gene>
<organism evidence="2 3">
    <name type="scientific">Paenibacillus solanacearum</name>
    <dbReference type="NCBI Taxonomy" id="2048548"/>
    <lineage>
        <taxon>Bacteria</taxon>
        <taxon>Bacillati</taxon>
        <taxon>Bacillota</taxon>
        <taxon>Bacilli</taxon>
        <taxon>Bacillales</taxon>
        <taxon>Paenibacillaceae</taxon>
        <taxon>Paenibacillus</taxon>
    </lineage>
</organism>
<evidence type="ECO:0000313" key="3">
    <source>
        <dbReference type="Proteomes" id="UP000693672"/>
    </source>
</evidence>